<evidence type="ECO:0000256" key="3">
    <source>
        <dbReference type="RuleBase" id="RU362073"/>
    </source>
</evidence>
<feature type="domain" description="Flagellin N-terminal" evidence="4">
    <location>
        <begin position="14"/>
        <end position="138"/>
    </location>
</feature>
<accession>A0A1Y6CK32</accession>
<dbReference type="InterPro" id="IPR001029">
    <property type="entry name" value="Flagellin_N"/>
</dbReference>
<gene>
    <name evidence="6" type="ORF">SAMN05428998_12767</name>
</gene>
<dbReference type="Pfam" id="PF00700">
    <property type="entry name" value="Flagellin_C"/>
    <property type="match status" value="1"/>
</dbReference>
<dbReference type="Proteomes" id="UP000192917">
    <property type="component" value="Unassembled WGS sequence"/>
</dbReference>
<keyword evidence="6" id="KW-0282">Flagellum</keyword>
<organism evidence="6 7">
    <name type="scientific">Tistlia consotensis USBA 355</name>
    <dbReference type="NCBI Taxonomy" id="560819"/>
    <lineage>
        <taxon>Bacteria</taxon>
        <taxon>Pseudomonadati</taxon>
        <taxon>Pseudomonadota</taxon>
        <taxon>Alphaproteobacteria</taxon>
        <taxon>Rhodospirillales</taxon>
        <taxon>Rhodovibrionaceae</taxon>
        <taxon>Tistlia</taxon>
    </lineage>
</organism>
<evidence type="ECO:0000259" key="4">
    <source>
        <dbReference type="Pfam" id="PF00669"/>
    </source>
</evidence>
<protein>
    <recommendedName>
        <fullName evidence="3">Flagellin</fullName>
    </recommendedName>
</protein>
<feature type="domain" description="Flagellin C-terminal" evidence="5">
    <location>
        <begin position="221"/>
        <end position="304"/>
    </location>
</feature>
<dbReference type="AlphaFoldDB" id="A0A1Y6CK32"/>
<evidence type="ECO:0000259" key="5">
    <source>
        <dbReference type="Pfam" id="PF00700"/>
    </source>
</evidence>
<reference evidence="6 7" key="1">
    <citation type="submission" date="2017-04" db="EMBL/GenBank/DDBJ databases">
        <authorList>
            <person name="Afonso C.L."/>
            <person name="Miller P.J."/>
            <person name="Scott M.A."/>
            <person name="Spackman E."/>
            <person name="Goraichik I."/>
            <person name="Dimitrov K.M."/>
            <person name="Suarez D.L."/>
            <person name="Swayne D.E."/>
        </authorList>
    </citation>
    <scope>NUCLEOTIDE SEQUENCE [LARGE SCALE GENOMIC DNA]</scope>
    <source>
        <strain evidence="6 7">USBA 355</strain>
    </source>
</reference>
<comment type="function">
    <text evidence="3">Flagellin is the subunit protein which polymerizes to form the filaments of bacterial flagella.</text>
</comment>
<keyword evidence="6" id="KW-0969">Cilium</keyword>
<comment type="subcellular location">
    <subcellularLocation>
        <location evidence="3">Secreted</location>
    </subcellularLocation>
    <subcellularLocation>
        <location evidence="3">Bacterial flagellum</location>
    </subcellularLocation>
</comment>
<dbReference type="SUPFAM" id="SSF64518">
    <property type="entry name" value="Phase 1 flagellin"/>
    <property type="match status" value="1"/>
</dbReference>
<dbReference type="GO" id="GO:0005198">
    <property type="term" value="F:structural molecule activity"/>
    <property type="evidence" value="ECO:0007669"/>
    <property type="project" value="UniProtKB-UniRule"/>
</dbReference>
<dbReference type="PANTHER" id="PTHR42792:SF1">
    <property type="entry name" value="FLAGELLAR HOOK-ASSOCIATED PROTEIN 3"/>
    <property type="match status" value="1"/>
</dbReference>
<dbReference type="STRING" id="560819.SAMN05428998_12767"/>
<keyword evidence="7" id="KW-1185">Reference proteome</keyword>
<dbReference type="EMBL" id="FWZX01000027">
    <property type="protein sequence ID" value="SMF67842.1"/>
    <property type="molecule type" value="Genomic_DNA"/>
</dbReference>
<dbReference type="RefSeq" id="WP_085125411.1">
    <property type="nucleotide sequence ID" value="NZ_FWZX01000027.1"/>
</dbReference>
<evidence type="ECO:0000313" key="6">
    <source>
        <dbReference type="EMBL" id="SMF67842.1"/>
    </source>
</evidence>
<dbReference type="PANTHER" id="PTHR42792">
    <property type="entry name" value="FLAGELLIN"/>
    <property type="match status" value="1"/>
</dbReference>
<dbReference type="GO" id="GO:0009288">
    <property type="term" value="C:bacterial-type flagellum"/>
    <property type="evidence" value="ECO:0007669"/>
    <property type="project" value="UniProtKB-SubCell"/>
</dbReference>
<dbReference type="NCBIfam" id="NF006489">
    <property type="entry name" value="PRK08913.1"/>
    <property type="match status" value="1"/>
</dbReference>
<keyword evidence="3" id="KW-0964">Secreted</keyword>
<evidence type="ECO:0000256" key="1">
    <source>
        <dbReference type="ARBA" id="ARBA00005709"/>
    </source>
</evidence>
<dbReference type="GO" id="GO:0005576">
    <property type="term" value="C:extracellular region"/>
    <property type="evidence" value="ECO:0007669"/>
    <property type="project" value="UniProtKB-SubCell"/>
</dbReference>
<dbReference type="Gene3D" id="1.20.1330.10">
    <property type="entry name" value="f41 fragment of flagellin, N-terminal domain"/>
    <property type="match status" value="1"/>
</dbReference>
<name>A0A1Y6CK32_9PROT</name>
<proteinExistence type="inferred from homology"/>
<keyword evidence="6" id="KW-0966">Cell projection</keyword>
<dbReference type="InterPro" id="IPR046358">
    <property type="entry name" value="Flagellin_C"/>
</dbReference>
<dbReference type="Pfam" id="PF00669">
    <property type="entry name" value="Flagellin_N"/>
    <property type="match status" value="1"/>
</dbReference>
<dbReference type="InterPro" id="IPR001492">
    <property type="entry name" value="Flagellin"/>
</dbReference>
<keyword evidence="2 3" id="KW-0975">Bacterial flagellum</keyword>
<evidence type="ECO:0000313" key="7">
    <source>
        <dbReference type="Proteomes" id="UP000192917"/>
    </source>
</evidence>
<comment type="similarity">
    <text evidence="1 3">Belongs to the bacterial flagellin family.</text>
</comment>
<sequence length="305" mass="33122">MIRTSTFALHEHQLFNANRTQTRMQDTTIQISSGKQSQDYAGLADQSRRLVSLESSHMRSENFLKQIDMIGSRLTTMETSISQLQDIASSLKTLLVNATSGDNASDLALADNGQAMLDQFAGLLNVQEDGRYLFAGGKTDTKPVDLGSFDPTAAGYDPTDPTTANSGYYAGDDLQQSVRVDEDQTVTYGITANESGFEALGRALYLTKTANGDKTQLEQALQAVNDAIDQLPDVRSRVGADQNALDSAKTRHNDLMSYTEQSIGDIENVDVASAMTQFSADQVMLEASYSVTAKLSQISLVNFLK</sequence>
<evidence type="ECO:0000256" key="2">
    <source>
        <dbReference type="ARBA" id="ARBA00023143"/>
    </source>
</evidence>